<sequence length="96" mass="10883">MEAIVICEQEPHTREDIISEALVKYSIEFLLQLAELADSVGQAQLCGIFPVHHPLERVSERRIPIQWEFPVHHPLECQNEGSLLSAAVPEYTPDHS</sequence>
<accession>A0ACD3B5I2</accession>
<dbReference type="EMBL" id="ML208280">
    <property type="protein sequence ID" value="TFK72919.1"/>
    <property type="molecule type" value="Genomic_DNA"/>
</dbReference>
<organism evidence="1 2">
    <name type="scientific">Pluteus cervinus</name>
    <dbReference type="NCBI Taxonomy" id="181527"/>
    <lineage>
        <taxon>Eukaryota</taxon>
        <taxon>Fungi</taxon>
        <taxon>Dikarya</taxon>
        <taxon>Basidiomycota</taxon>
        <taxon>Agaricomycotina</taxon>
        <taxon>Agaricomycetes</taxon>
        <taxon>Agaricomycetidae</taxon>
        <taxon>Agaricales</taxon>
        <taxon>Pluteineae</taxon>
        <taxon>Pluteaceae</taxon>
        <taxon>Pluteus</taxon>
    </lineage>
</organism>
<feature type="non-terminal residue" evidence="1">
    <location>
        <position position="96"/>
    </location>
</feature>
<proteinExistence type="predicted"/>
<protein>
    <submittedName>
        <fullName evidence="1">Uncharacterized protein</fullName>
    </submittedName>
</protein>
<gene>
    <name evidence="1" type="ORF">BDN72DRAFT_835529</name>
</gene>
<reference evidence="1 2" key="1">
    <citation type="journal article" date="2019" name="Nat. Ecol. Evol.">
        <title>Megaphylogeny resolves global patterns of mushroom evolution.</title>
        <authorList>
            <person name="Varga T."/>
            <person name="Krizsan K."/>
            <person name="Foldi C."/>
            <person name="Dima B."/>
            <person name="Sanchez-Garcia M."/>
            <person name="Sanchez-Ramirez S."/>
            <person name="Szollosi G.J."/>
            <person name="Szarkandi J.G."/>
            <person name="Papp V."/>
            <person name="Albert L."/>
            <person name="Andreopoulos W."/>
            <person name="Angelini C."/>
            <person name="Antonin V."/>
            <person name="Barry K.W."/>
            <person name="Bougher N.L."/>
            <person name="Buchanan P."/>
            <person name="Buyck B."/>
            <person name="Bense V."/>
            <person name="Catcheside P."/>
            <person name="Chovatia M."/>
            <person name="Cooper J."/>
            <person name="Damon W."/>
            <person name="Desjardin D."/>
            <person name="Finy P."/>
            <person name="Geml J."/>
            <person name="Haridas S."/>
            <person name="Hughes K."/>
            <person name="Justo A."/>
            <person name="Karasinski D."/>
            <person name="Kautmanova I."/>
            <person name="Kiss B."/>
            <person name="Kocsube S."/>
            <person name="Kotiranta H."/>
            <person name="LaButti K.M."/>
            <person name="Lechner B.E."/>
            <person name="Liimatainen K."/>
            <person name="Lipzen A."/>
            <person name="Lukacs Z."/>
            <person name="Mihaltcheva S."/>
            <person name="Morgado L.N."/>
            <person name="Niskanen T."/>
            <person name="Noordeloos M.E."/>
            <person name="Ohm R.A."/>
            <person name="Ortiz-Santana B."/>
            <person name="Ovrebo C."/>
            <person name="Racz N."/>
            <person name="Riley R."/>
            <person name="Savchenko A."/>
            <person name="Shiryaev A."/>
            <person name="Soop K."/>
            <person name="Spirin V."/>
            <person name="Szebenyi C."/>
            <person name="Tomsovsky M."/>
            <person name="Tulloss R.E."/>
            <person name="Uehling J."/>
            <person name="Grigoriev I.V."/>
            <person name="Vagvolgyi C."/>
            <person name="Papp T."/>
            <person name="Martin F.M."/>
            <person name="Miettinen O."/>
            <person name="Hibbett D.S."/>
            <person name="Nagy L.G."/>
        </authorList>
    </citation>
    <scope>NUCLEOTIDE SEQUENCE [LARGE SCALE GENOMIC DNA]</scope>
    <source>
        <strain evidence="1 2">NL-1719</strain>
    </source>
</reference>
<evidence type="ECO:0000313" key="2">
    <source>
        <dbReference type="Proteomes" id="UP000308600"/>
    </source>
</evidence>
<dbReference type="Proteomes" id="UP000308600">
    <property type="component" value="Unassembled WGS sequence"/>
</dbReference>
<name>A0ACD3B5I2_9AGAR</name>
<evidence type="ECO:0000313" key="1">
    <source>
        <dbReference type="EMBL" id="TFK72919.1"/>
    </source>
</evidence>
<keyword evidence="2" id="KW-1185">Reference proteome</keyword>